<keyword evidence="6 9" id="KW-1133">Transmembrane helix</keyword>
<feature type="transmembrane region" description="Helical" evidence="9">
    <location>
        <begin position="351"/>
        <end position="368"/>
    </location>
</feature>
<feature type="transmembrane region" description="Helical" evidence="9">
    <location>
        <begin position="110"/>
        <end position="131"/>
    </location>
</feature>
<sequence length="534" mass="57741">MTMMAPLMRSITHGAPGRRDWRWVLSAAVPVVVLGLVAFAVRAVGVHSGFELWVDEMVYSDLGNSVARGDLPNLPNGYFFLHPPGMFVVEGLVIKVFGLGDLDPASRVWALRWLTITLGALSVMLVFLIVQRIVGRLPAWFAAALMIFEPFVLRNNSRVFLETLGGLFVLVGLLALIHHITAGGARDTRVLLPVTAGAFFGLAILTKDVYVLYVFLPVVAAIFWRKTLAMREALLVLAATVTPYALYLLFLFAAGRLGGWVEAKAQGIARMFGGNVTSGYNAEGAPSLVSRLIELVGHYGTSYALLAICPLAGILVVRSARPERRMVGLTALFMGAFGLYSAAFGTFEEQYGYGIMLASITAMAVAVVEAREQWPRVQRPVLVATSLFLVFAVALGVRTELTTDNGFQQFHEWVAEGNLPADAKVGVTNGTAHWMYARDPRFGVWVSPKEMRDAGAQYILTQSLTTRQGYDYAVPGLIDWLEANATPVFRADGPNNGATILYRVDQPALDEGADADVAASPDRNGGEIGVEAGG</sequence>
<dbReference type="PANTHER" id="PTHR33908:SF11">
    <property type="entry name" value="MEMBRANE PROTEIN"/>
    <property type="match status" value="1"/>
</dbReference>
<feature type="transmembrane region" description="Helical" evidence="9">
    <location>
        <begin position="296"/>
        <end position="317"/>
    </location>
</feature>
<name>A0ABU8MYI3_9PSEU</name>
<accession>A0ABU8MYI3</accession>
<evidence type="ECO:0000256" key="5">
    <source>
        <dbReference type="ARBA" id="ARBA00022692"/>
    </source>
</evidence>
<feature type="domain" description="ArnT-like N-terminal" evidence="10">
    <location>
        <begin position="107"/>
        <end position="231"/>
    </location>
</feature>
<dbReference type="Proteomes" id="UP001370100">
    <property type="component" value="Unassembled WGS sequence"/>
</dbReference>
<evidence type="ECO:0000256" key="8">
    <source>
        <dbReference type="SAM" id="MobiDB-lite"/>
    </source>
</evidence>
<dbReference type="RefSeq" id="WP_337711680.1">
    <property type="nucleotide sequence ID" value="NZ_JBBEGL010000001.1"/>
</dbReference>
<evidence type="ECO:0000313" key="12">
    <source>
        <dbReference type="Proteomes" id="UP001370100"/>
    </source>
</evidence>
<feature type="transmembrane region" description="Helical" evidence="9">
    <location>
        <begin position="137"/>
        <end position="153"/>
    </location>
</feature>
<dbReference type="PANTHER" id="PTHR33908">
    <property type="entry name" value="MANNOSYLTRANSFERASE YKCB-RELATED"/>
    <property type="match status" value="1"/>
</dbReference>
<evidence type="ECO:0000259" key="10">
    <source>
        <dbReference type="Pfam" id="PF02366"/>
    </source>
</evidence>
<dbReference type="InterPro" id="IPR003342">
    <property type="entry name" value="ArnT-like_N"/>
</dbReference>
<organism evidence="11 12">
    <name type="scientific">Actinomycetospora aeridis</name>
    <dbReference type="NCBI Taxonomy" id="3129231"/>
    <lineage>
        <taxon>Bacteria</taxon>
        <taxon>Bacillati</taxon>
        <taxon>Actinomycetota</taxon>
        <taxon>Actinomycetes</taxon>
        <taxon>Pseudonocardiales</taxon>
        <taxon>Pseudonocardiaceae</taxon>
        <taxon>Actinomycetospora</taxon>
    </lineage>
</organism>
<comment type="caution">
    <text evidence="11">The sequence shown here is derived from an EMBL/GenBank/DDBJ whole genome shotgun (WGS) entry which is preliminary data.</text>
</comment>
<reference evidence="11 12" key="1">
    <citation type="submission" date="2024-03" db="EMBL/GenBank/DDBJ databases">
        <title>Actinomycetospora sp. OC33-EN06, a novel actinomycete isolated from wild orchid (Aerides multiflora).</title>
        <authorList>
            <person name="Suriyachadkun C."/>
        </authorList>
    </citation>
    <scope>NUCLEOTIDE SEQUENCE [LARGE SCALE GENOMIC DNA]</scope>
    <source>
        <strain evidence="11 12">OC33-EN06</strain>
    </source>
</reference>
<gene>
    <name evidence="11" type="ORF">WCD41_01890</name>
</gene>
<proteinExistence type="predicted"/>
<evidence type="ECO:0000256" key="4">
    <source>
        <dbReference type="ARBA" id="ARBA00022679"/>
    </source>
</evidence>
<protein>
    <submittedName>
        <fullName evidence="11">Phospholipid carrier-dependent glycosyltransferase</fullName>
    </submittedName>
</protein>
<feature type="transmembrane region" description="Helical" evidence="9">
    <location>
        <begin position="233"/>
        <end position="254"/>
    </location>
</feature>
<feature type="transmembrane region" description="Helical" evidence="9">
    <location>
        <begin position="78"/>
        <end position="98"/>
    </location>
</feature>
<feature type="transmembrane region" description="Helical" evidence="9">
    <location>
        <begin position="21"/>
        <end position="44"/>
    </location>
</feature>
<feature type="transmembrane region" description="Helical" evidence="9">
    <location>
        <begin position="160"/>
        <end position="180"/>
    </location>
</feature>
<keyword evidence="4" id="KW-0808">Transferase</keyword>
<evidence type="ECO:0000256" key="7">
    <source>
        <dbReference type="ARBA" id="ARBA00023136"/>
    </source>
</evidence>
<keyword evidence="5 9" id="KW-0812">Transmembrane</keyword>
<dbReference type="EMBL" id="JBBEGL010000001">
    <property type="protein sequence ID" value="MEJ2885186.1"/>
    <property type="molecule type" value="Genomic_DNA"/>
</dbReference>
<feature type="region of interest" description="Disordered" evidence="8">
    <location>
        <begin position="514"/>
        <end position="534"/>
    </location>
</feature>
<evidence type="ECO:0000256" key="3">
    <source>
        <dbReference type="ARBA" id="ARBA00022676"/>
    </source>
</evidence>
<evidence type="ECO:0000256" key="6">
    <source>
        <dbReference type="ARBA" id="ARBA00022989"/>
    </source>
</evidence>
<feature type="transmembrane region" description="Helical" evidence="9">
    <location>
        <begin position="200"/>
        <end position="224"/>
    </location>
</feature>
<keyword evidence="2" id="KW-1003">Cell membrane</keyword>
<evidence type="ECO:0000256" key="9">
    <source>
        <dbReference type="SAM" id="Phobius"/>
    </source>
</evidence>
<evidence type="ECO:0000256" key="1">
    <source>
        <dbReference type="ARBA" id="ARBA00004651"/>
    </source>
</evidence>
<evidence type="ECO:0000313" key="11">
    <source>
        <dbReference type="EMBL" id="MEJ2885186.1"/>
    </source>
</evidence>
<feature type="transmembrane region" description="Helical" evidence="9">
    <location>
        <begin position="326"/>
        <end position="345"/>
    </location>
</feature>
<keyword evidence="7 9" id="KW-0472">Membrane</keyword>
<keyword evidence="3" id="KW-0328">Glycosyltransferase</keyword>
<evidence type="ECO:0000256" key="2">
    <source>
        <dbReference type="ARBA" id="ARBA00022475"/>
    </source>
</evidence>
<keyword evidence="12" id="KW-1185">Reference proteome</keyword>
<dbReference type="Pfam" id="PF02366">
    <property type="entry name" value="PMT"/>
    <property type="match status" value="1"/>
</dbReference>
<feature type="transmembrane region" description="Helical" evidence="9">
    <location>
        <begin position="380"/>
        <end position="397"/>
    </location>
</feature>
<dbReference type="InterPro" id="IPR050297">
    <property type="entry name" value="LipidA_mod_glycosyltrf_83"/>
</dbReference>
<comment type="subcellular location">
    <subcellularLocation>
        <location evidence="1">Cell membrane</location>
        <topology evidence="1">Multi-pass membrane protein</topology>
    </subcellularLocation>
</comment>